<dbReference type="Pfam" id="PF13440">
    <property type="entry name" value="Polysacc_synt_3"/>
    <property type="match status" value="1"/>
</dbReference>
<feature type="transmembrane region" description="Helical" evidence="7">
    <location>
        <begin position="395"/>
        <end position="417"/>
    </location>
</feature>
<feature type="transmembrane region" description="Helical" evidence="7">
    <location>
        <begin position="462"/>
        <end position="484"/>
    </location>
</feature>
<dbReference type="EMBL" id="JBHSQH010000001">
    <property type="protein sequence ID" value="MFC5969858.1"/>
    <property type="molecule type" value="Genomic_DNA"/>
</dbReference>
<feature type="transmembrane region" description="Helical" evidence="7">
    <location>
        <begin position="429"/>
        <end position="450"/>
    </location>
</feature>
<dbReference type="GO" id="GO:0005886">
    <property type="term" value="C:plasma membrane"/>
    <property type="evidence" value="ECO:0007669"/>
    <property type="project" value="UniProtKB-SubCell"/>
</dbReference>
<organism evidence="8 9">
    <name type="scientific">Halomarina salina</name>
    <dbReference type="NCBI Taxonomy" id="1872699"/>
    <lineage>
        <taxon>Archaea</taxon>
        <taxon>Methanobacteriati</taxon>
        <taxon>Methanobacteriota</taxon>
        <taxon>Stenosarchaea group</taxon>
        <taxon>Halobacteria</taxon>
        <taxon>Halobacteriales</taxon>
        <taxon>Natronomonadaceae</taxon>
        <taxon>Halomarina</taxon>
    </lineage>
</organism>
<evidence type="ECO:0000256" key="7">
    <source>
        <dbReference type="SAM" id="Phobius"/>
    </source>
</evidence>
<evidence type="ECO:0000256" key="1">
    <source>
        <dbReference type="ARBA" id="ARBA00004651"/>
    </source>
</evidence>
<dbReference type="Proteomes" id="UP001596099">
    <property type="component" value="Unassembled WGS sequence"/>
</dbReference>
<comment type="subcellular location">
    <subcellularLocation>
        <location evidence="1">Cell membrane</location>
        <topology evidence="1">Multi-pass membrane protein</topology>
    </subcellularLocation>
</comment>
<feature type="transmembrane region" description="Helical" evidence="7">
    <location>
        <begin position="186"/>
        <end position="203"/>
    </location>
</feature>
<evidence type="ECO:0000256" key="3">
    <source>
        <dbReference type="ARBA" id="ARBA00022475"/>
    </source>
</evidence>
<keyword evidence="4 7" id="KW-0812">Transmembrane</keyword>
<feature type="transmembrane region" description="Helical" evidence="7">
    <location>
        <begin position="101"/>
        <end position="118"/>
    </location>
</feature>
<feature type="transmembrane region" description="Helical" evidence="7">
    <location>
        <begin position="224"/>
        <end position="241"/>
    </location>
</feature>
<feature type="transmembrane region" description="Helical" evidence="7">
    <location>
        <begin position="161"/>
        <end position="180"/>
    </location>
</feature>
<reference evidence="8 9" key="1">
    <citation type="journal article" date="2019" name="Int. J. Syst. Evol. Microbiol.">
        <title>The Global Catalogue of Microorganisms (GCM) 10K type strain sequencing project: providing services to taxonomists for standard genome sequencing and annotation.</title>
        <authorList>
            <consortium name="The Broad Institute Genomics Platform"/>
            <consortium name="The Broad Institute Genome Sequencing Center for Infectious Disease"/>
            <person name="Wu L."/>
            <person name="Ma J."/>
        </authorList>
    </citation>
    <scope>NUCLEOTIDE SEQUENCE [LARGE SCALE GENOMIC DNA]</scope>
    <source>
        <strain evidence="8 9">CGMCC 1.12543</strain>
    </source>
</reference>
<name>A0ABD5RH41_9EURY</name>
<keyword evidence="3" id="KW-1003">Cell membrane</keyword>
<keyword evidence="9" id="KW-1185">Reference proteome</keyword>
<sequence>MIDRLRSLVRHLVPSGGTAQRVTKGTVWVMSQNVFGRLLQLGMLAVLARLIGPSEIGLVGIALLVLSATKKFTEIGLEAAIIQQEADDVDHYLNTTWVLQVLRGVLIAAVLYVAAPFVADVFDEARATVLVRAIGLSPLLFGLTNPGIVYFQKNLEFHKDFVYKLSGEVGMVVIAVAYALFVEQTAWAYVVGYVAADAIRLVISYLIHPFRPGVEVDRDAARDLIGYGKWITGSSVLYFLYSQGDDAFVAAFIGPAALAFYQYAYRFSNAPATELTQVVSSVLFPMFSKLQSDMDLLKETFLKSLRLTTFVALPMSCGIAIVAPSFVVAFLGEQWVEMVVPMQILTVYGLFRSLGKTWGPVWKATGRPDYHTKLSLVRVTLLAILIYPLTDAYGITGTALAVTSISLFPMIPLELYLIKNSIDVRYREIASEISYPLVASGLMSAGLVVFNTSVSLPPLLEFLALSVLGVALYGVSVLVLELTFDWGIRGNLESIAANLSD</sequence>
<evidence type="ECO:0000256" key="5">
    <source>
        <dbReference type="ARBA" id="ARBA00022989"/>
    </source>
</evidence>
<dbReference type="PANTHER" id="PTHR30250">
    <property type="entry name" value="PST FAMILY PREDICTED COLANIC ACID TRANSPORTER"/>
    <property type="match status" value="1"/>
</dbReference>
<dbReference type="AlphaFoldDB" id="A0ABD5RH41"/>
<dbReference type="RefSeq" id="WP_247418225.1">
    <property type="nucleotide sequence ID" value="NZ_JALLGW010000001.1"/>
</dbReference>
<feature type="transmembrane region" description="Helical" evidence="7">
    <location>
        <begin position="307"/>
        <end position="329"/>
    </location>
</feature>
<gene>
    <name evidence="8" type="ORF">ACFPYI_00800</name>
</gene>
<evidence type="ECO:0000313" key="8">
    <source>
        <dbReference type="EMBL" id="MFC5969858.1"/>
    </source>
</evidence>
<feature type="transmembrane region" description="Helical" evidence="7">
    <location>
        <begin position="247"/>
        <end position="265"/>
    </location>
</feature>
<dbReference type="CDD" id="cd13127">
    <property type="entry name" value="MATE_tuaB_like"/>
    <property type="match status" value="1"/>
</dbReference>
<feature type="transmembrane region" description="Helical" evidence="7">
    <location>
        <begin position="372"/>
        <end position="389"/>
    </location>
</feature>
<feature type="transmembrane region" description="Helical" evidence="7">
    <location>
        <begin position="38"/>
        <end position="66"/>
    </location>
</feature>
<evidence type="ECO:0000313" key="9">
    <source>
        <dbReference type="Proteomes" id="UP001596099"/>
    </source>
</evidence>
<feature type="transmembrane region" description="Helical" evidence="7">
    <location>
        <begin position="130"/>
        <end position="149"/>
    </location>
</feature>
<evidence type="ECO:0000256" key="4">
    <source>
        <dbReference type="ARBA" id="ARBA00022692"/>
    </source>
</evidence>
<dbReference type="PANTHER" id="PTHR30250:SF10">
    <property type="entry name" value="LIPOPOLYSACCHARIDE BIOSYNTHESIS PROTEIN WZXC"/>
    <property type="match status" value="1"/>
</dbReference>
<comment type="caution">
    <text evidence="8">The sequence shown here is derived from an EMBL/GenBank/DDBJ whole genome shotgun (WGS) entry which is preliminary data.</text>
</comment>
<comment type="similarity">
    <text evidence="2">Belongs to the polysaccharide synthase family.</text>
</comment>
<dbReference type="InterPro" id="IPR050833">
    <property type="entry name" value="Poly_Biosynth_Transport"/>
</dbReference>
<accession>A0ABD5RH41</accession>
<evidence type="ECO:0000256" key="2">
    <source>
        <dbReference type="ARBA" id="ARBA00007430"/>
    </source>
</evidence>
<proteinExistence type="inferred from homology"/>
<evidence type="ECO:0000256" key="6">
    <source>
        <dbReference type="ARBA" id="ARBA00023136"/>
    </source>
</evidence>
<keyword evidence="6 7" id="KW-0472">Membrane</keyword>
<protein>
    <submittedName>
        <fullName evidence="8">Lipopolysaccharide biosynthesis protein</fullName>
    </submittedName>
</protein>
<keyword evidence="5 7" id="KW-1133">Transmembrane helix</keyword>